<dbReference type="NCBIfam" id="TIGR00099">
    <property type="entry name" value="Cof-subfamily"/>
    <property type="match status" value="1"/>
</dbReference>
<accession>A0A6J6BXK2</accession>
<organism evidence="1">
    <name type="scientific">freshwater metagenome</name>
    <dbReference type="NCBI Taxonomy" id="449393"/>
    <lineage>
        <taxon>unclassified sequences</taxon>
        <taxon>metagenomes</taxon>
        <taxon>ecological metagenomes</taxon>
    </lineage>
</organism>
<dbReference type="NCBIfam" id="TIGR01484">
    <property type="entry name" value="HAD-SF-IIB"/>
    <property type="match status" value="1"/>
</dbReference>
<dbReference type="PROSITE" id="PS01229">
    <property type="entry name" value="COF_2"/>
    <property type="match status" value="1"/>
</dbReference>
<dbReference type="PANTHER" id="PTHR10000:SF8">
    <property type="entry name" value="HAD SUPERFAMILY HYDROLASE-LIKE, TYPE 3"/>
    <property type="match status" value="1"/>
</dbReference>
<gene>
    <name evidence="1" type="ORF">UFOPK1433_00662</name>
</gene>
<dbReference type="InterPro" id="IPR006379">
    <property type="entry name" value="HAD-SF_hydro_IIB"/>
</dbReference>
<name>A0A6J6BXK2_9ZZZZ</name>
<reference evidence="1" key="1">
    <citation type="submission" date="2020-05" db="EMBL/GenBank/DDBJ databases">
        <authorList>
            <person name="Chiriac C."/>
            <person name="Salcher M."/>
            <person name="Ghai R."/>
            <person name="Kavagutti S V."/>
        </authorList>
    </citation>
    <scope>NUCLEOTIDE SEQUENCE</scope>
</reference>
<dbReference type="GO" id="GO:0000287">
    <property type="term" value="F:magnesium ion binding"/>
    <property type="evidence" value="ECO:0007669"/>
    <property type="project" value="TreeGrafter"/>
</dbReference>
<dbReference type="EMBL" id="CAEZSN010000065">
    <property type="protein sequence ID" value="CAB4543911.1"/>
    <property type="molecule type" value="Genomic_DNA"/>
</dbReference>
<dbReference type="GO" id="GO:0005829">
    <property type="term" value="C:cytosol"/>
    <property type="evidence" value="ECO:0007669"/>
    <property type="project" value="TreeGrafter"/>
</dbReference>
<evidence type="ECO:0000313" key="1">
    <source>
        <dbReference type="EMBL" id="CAB4543911.1"/>
    </source>
</evidence>
<dbReference type="Gene3D" id="3.30.1240.10">
    <property type="match status" value="1"/>
</dbReference>
<dbReference type="InterPro" id="IPR000150">
    <property type="entry name" value="Cof"/>
</dbReference>
<dbReference type="SUPFAM" id="SSF56784">
    <property type="entry name" value="HAD-like"/>
    <property type="match status" value="1"/>
</dbReference>
<dbReference type="AlphaFoldDB" id="A0A6J6BXK2"/>
<dbReference type="InterPro" id="IPR036412">
    <property type="entry name" value="HAD-like_sf"/>
</dbReference>
<dbReference type="PANTHER" id="PTHR10000">
    <property type="entry name" value="PHOSPHOSERINE PHOSPHATASE"/>
    <property type="match status" value="1"/>
</dbReference>
<sequence length="281" mass="30068">MSLPPENRWLICLDIDGTLVHDDGYLSPRVAAEVMRVQELGHLVVVATGRSAVNAIGVTKEIGLVDGKLIASNGAVTVKIDHDHPRGYTLEEVITFDPTEVLTKLISSLPHAHFAVEDAEGVYRFHKEFPADALGDVNHETPLQDLMHHPVSRIVVLSPEQETEDFVDTVATLGLSSVSYAIGYSAWLDIAPLGVSKASALEVVRAHNDIKPEQIITIGDGRNDISMFEWAIAGGGLAFAMGQGPEEVHAAASFVTDAVEDDGVASVLSGFEGILFTRAIG</sequence>
<dbReference type="GO" id="GO:0016791">
    <property type="term" value="F:phosphatase activity"/>
    <property type="evidence" value="ECO:0007669"/>
    <property type="project" value="TreeGrafter"/>
</dbReference>
<dbReference type="Pfam" id="PF08282">
    <property type="entry name" value="Hydrolase_3"/>
    <property type="match status" value="1"/>
</dbReference>
<protein>
    <submittedName>
        <fullName evidence="1">Unannotated protein</fullName>
    </submittedName>
</protein>
<dbReference type="Gene3D" id="3.40.50.1000">
    <property type="entry name" value="HAD superfamily/HAD-like"/>
    <property type="match status" value="1"/>
</dbReference>
<proteinExistence type="predicted"/>
<dbReference type="InterPro" id="IPR023214">
    <property type="entry name" value="HAD_sf"/>
</dbReference>